<dbReference type="RefSeq" id="WP_329775521.1">
    <property type="nucleotide sequence ID" value="NZ_JAYDYW010000007.1"/>
</dbReference>
<dbReference type="PANTHER" id="PTHR10579">
    <property type="entry name" value="CALCIUM-ACTIVATED CHLORIDE CHANNEL REGULATOR"/>
    <property type="match status" value="1"/>
</dbReference>
<dbReference type="SMART" id="SM00327">
    <property type="entry name" value="VWA"/>
    <property type="match status" value="1"/>
</dbReference>
<feature type="compositionally biased region" description="Basic and acidic residues" evidence="1">
    <location>
        <begin position="54"/>
        <end position="63"/>
    </location>
</feature>
<dbReference type="PANTHER" id="PTHR10579:SF43">
    <property type="entry name" value="ZINC FINGER (C3HC4-TYPE RING FINGER) FAMILY PROTEIN"/>
    <property type="match status" value="1"/>
</dbReference>
<dbReference type="InterPro" id="IPR002035">
    <property type="entry name" value="VWF_A"/>
</dbReference>
<dbReference type="InterPro" id="IPR036465">
    <property type="entry name" value="vWFA_dom_sf"/>
</dbReference>
<dbReference type="Pfam" id="PF12450">
    <property type="entry name" value="vWF_A"/>
    <property type="match status" value="1"/>
</dbReference>
<dbReference type="Proteomes" id="UP001310248">
    <property type="component" value="Unassembled WGS sequence"/>
</dbReference>
<comment type="caution">
    <text evidence="3">The sequence shown here is derived from an EMBL/GenBank/DDBJ whole genome shotgun (WGS) entry which is preliminary data.</text>
</comment>
<feature type="region of interest" description="Disordered" evidence="1">
    <location>
        <begin position="41"/>
        <end position="63"/>
    </location>
</feature>
<accession>A0ABU7G4S0</accession>
<evidence type="ECO:0000313" key="4">
    <source>
        <dbReference type="Proteomes" id="UP001310248"/>
    </source>
</evidence>
<name>A0ABU7G4S0_9ALTE</name>
<keyword evidence="4" id="KW-1185">Reference proteome</keyword>
<gene>
    <name evidence="3" type="ORF">SNR37_003830</name>
</gene>
<reference evidence="4" key="1">
    <citation type="submission" date="2023-07" db="EMBL/GenBank/DDBJ databases">
        <title>Draft genome sequence of Agarivorans aestuarii strain ZMCS4, a CAZymes producing bacteria isolated from the marine brown algae Clodostephus spongiosus.</title>
        <authorList>
            <person name="Lorente B."/>
            <person name="Cabral C."/>
            <person name="Frias J."/>
            <person name="Faria J."/>
            <person name="Toubarro D."/>
        </authorList>
    </citation>
    <scope>NUCLEOTIDE SEQUENCE [LARGE SCALE GENOMIC DNA]</scope>
    <source>
        <strain evidence="4">ZMCS4</strain>
    </source>
</reference>
<sequence length="622" mass="68215">MQNLHFSYSPVARSVLVGLTLSSLLACGQYVADEQAAVERVEPQQQNEQLKQTKPAERPQQDQHIKAVHPIAKHKRERAAASQMQMARVSSFAAIQAPADAAYYYEQGNNENYQKFADLSVVAVADQPVSTFSADVDSASYANMRRFINNGRLPPKDAVRVEELINYFSYDYATSSDAALSIEQPIAIDTLLTASPWNSNNQLIRIGVSAYKADTSIRPAANVVFLVDVSGSMQSAEKLPLLKQSMLLMLNNLKASDNVAIVTYASGTGVALPATSVKDKHKIVAAINGLQAGGSTNGSAGIELAYSQAQQGFIDGGINHVYLMSDGDLNVGITDIDELKHRITQKRKAGVQFSTIGFGTGNYNDHLMEQLADNGNGVAGYIDTLHEAQKLLVDQLGSSLHTVAHDVKFQVEFNPSMVSEYRLLGYENRQLERADFNNDKKDAGDMGAGHSVTAIYEITPVGKPGLIDPLVFQQQKQNKMAVKPKNEALAEVRVRYKKAQSQASEKYAQRVYNKDLVKFEQTSNDDRFAIAVAAFGQKLRANEQLDDLAYQQIIDWANAAKGQDQFGYRAEFVKLARLTNTLALQSPAAPQPQQLPELEYAVQPLPVTLPARIDAQNEELSQ</sequence>
<dbReference type="Pfam" id="PF12034">
    <property type="entry name" value="YfbK_C"/>
    <property type="match status" value="1"/>
</dbReference>
<dbReference type="PROSITE" id="PS50234">
    <property type="entry name" value="VWFA"/>
    <property type="match status" value="1"/>
</dbReference>
<dbReference type="InterPro" id="IPR022156">
    <property type="entry name" value="Uncharacterised_YfbK_N"/>
</dbReference>
<feature type="domain" description="VWFA" evidence="2">
    <location>
        <begin position="222"/>
        <end position="400"/>
    </location>
</feature>
<dbReference type="CDD" id="cd01465">
    <property type="entry name" value="vWA_subgroup"/>
    <property type="match status" value="1"/>
</dbReference>
<dbReference type="Gene3D" id="3.40.50.410">
    <property type="entry name" value="von Willebrand factor, type A domain"/>
    <property type="match status" value="1"/>
</dbReference>
<dbReference type="InterPro" id="IPR021908">
    <property type="entry name" value="YfbK_C"/>
</dbReference>
<protein>
    <submittedName>
        <fullName evidence="3">VWA domain-containing protein</fullName>
    </submittedName>
</protein>
<evidence type="ECO:0000256" key="1">
    <source>
        <dbReference type="SAM" id="MobiDB-lite"/>
    </source>
</evidence>
<evidence type="ECO:0000313" key="3">
    <source>
        <dbReference type="EMBL" id="MEE1674391.1"/>
    </source>
</evidence>
<dbReference type="SUPFAM" id="SSF53300">
    <property type="entry name" value="vWA-like"/>
    <property type="match status" value="1"/>
</dbReference>
<evidence type="ECO:0000259" key="2">
    <source>
        <dbReference type="PROSITE" id="PS50234"/>
    </source>
</evidence>
<dbReference type="InterPro" id="IPR051266">
    <property type="entry name" value="CLCR"/>
</dbReference>
<dbReference type="EMBL" id="JAYDYW010000007">
    <property type="protein sequence ID" value="MEE1674391.1"/>
    <property type="molecule type" value="Genomic_DNA"/>
</dbReference>
<proteinExistence type="predicted"/>
<organism evidence="3 4">
    <name type="scientific">Agarivorans aestuarii</name>
    <dbReference type="NCBI Taxonomy" id="1563703"/>
    <lineage>
        <taxon>Bacteria</taxon>
        <taxon>Pseudomonadati</taxon>
        <taxon>Pseudomonadota</taxon>
        <taxon>Gammaproteobacteria</taxon>
        <taxon>Alteromonadales</taxon>
        <taxon>Alteromonadaceae</taxon>
        <taxon>Agarivorans</taxon>
    </lineage>
</organism>
<feature type="compositionally biased region" description="Polar residues" evidence="1">
    <location>
        <begin position="43"/>
        <end position="52"/>
    </location>
</feature>
<dbReference type="Pfam" id="PF00092">
    <property type="entry name" value="VWA"/>
    <property type="match status" value="1"/>
</dbReference>